<dbReference type="Gene3D" id="1.10.10.10">
    <property type="entry name" value="Winged helix-like DNA-binding domain superfamily/Winged helix DNA-binding domain"/>
    <property type="match status" value="1"/>
</dbReference>
<comment type="caution">
    <text evidence="5">The sequence shown here is derived from an EMBL/GenBank/DDBJ whole genome shotgun (WGS) entry which is preliminary data.</text>
</comment>
<evidence type="ECO:0000259" key="4">
    <source>
        <dbReference type="PROSITE" id="PS50995"/>
    </source>
</evidence>
<dbReference type="InterPro" id="IPR000835">
    <property type="entry name" value="HTH_MarR-typ"/>
</dbReference>
<keyword evidence="1" id="KW-0805">Transcription regulation</keyword>
<keyword evidence="2" id="KW-0238">DNA-binding</keyword>
<name>A0A0R2L693_9LACO</name>
<dbReference type="PANTHER" id="PTHR42756">
    <property type="entry name" value="TRANSCRIPTIONAL REGULATOR, MARR"/>
    <property type="match status" value="1"/>
</dbReference>
<keyword evidence="6" id="KW-1185">Reference proteome</keyword>
<sequence length="139" mass="15826">MQEIDFDLTQISIVARKVQVELDRALKPLELNASNYYFLLKIDPVTGTTQDQLYRQIYLDQSNITRRLLRLEQLGLITKSRSADDGRVWKVDLTPTGRERIGPLKAAIEDVNHTIFANLATGQQEQLMQLLTTVGTNLI</sequence>
<dbReference type="GO" id="GO:0003700">
    <property type="term" value="F:DNA-binding transcription factor activity"/>
    <property type="evidence" value="ECO:0007669"/>
    <property type="project" value="InterPro"/>
</dbReference>
<dbReference type="InterPro" id="IPR023187">
    <property type="entry name" value="Tscrpt_reg_MarR-type_CS"/>
</dbReference>
<dbReference type="PANTHER" id="PTHR42756:SF1">
    <property type="entry name" value="TRANSCRIPTIONAL REPRESSOR OF EMRAB OPERON"/>
    <property type="match status" value="1"/>
</dbReference>
<proteinExistence type="predicted"/>
<evidence type="ECO:0000313" key="5">
    <source>
        <dbReference type="EMBL" id="KRN97211.1"/>
    </source>
</evidence>
<dbReference type="PATRIC" id="fig|348151.3.peg.137"/>
<dbReference type="InterPro" id="IPR036388">
    <property type="entry name" value="WH-like_DNA-bd_sf"/>
</dbReference>
<reference evidence="5 6" key="1">
    <citation type="journal article" date="2015" name="Genome Announc.">
        <title>Expanding the biotechnology potential of lactobacilli through comparative genomics of 213 strains and associated genera.</title>
        <authorList>
            <person name="Sun Z."/>
            <person name="Harris H.M."/>
            <person name="McCann A."/>
            <person name="Guo C."/>
            <person name="Argimon S."/>
            <person name="Zhang W."/>
            <person name="Yang X."/>
            <person name="Jeffery I.B."/>
            <person name="Cooney J.C."/>
            <person name="Kagawa T.F."/>
            <person name="Liu W."/>
            <person name="Song Y."/>
            <person name="Salvetti E."/>
            <person name="Wrobel A."/>
            <person name="Rasinkangas P."/>
            <person name="Parkhill J."/>
            <person name="Rea M.C."/>
            <person name="O'Sullivan O."/>
            <person name="Ritari J."/>
            <person name="Douillard F.P."/>
            <person name="Paul Ross R."/>
            <person name="Yang R."/>
            <person name="Briner A.E."/>
            <person name="Felis G.E."/>
            <person name="de Vos W.M."/>
            <person name="Barrangou R."/>
            <person name="Klaenhammer T.R."/>
            <person name="Caufield P.W."/>
            <person name="Cui Y."/>
            <person name="Zhang H."/>
            <person name="O'Toole P.W."/>
        </authorList>
    </citation>
    <scope>NUCLEOTIDE SEQUENCE [LARGE SCALE GENOMIC DNA]</scope>
    <source>
        <strain evidence="5 6">DSM 22696</strain>
    </source>
</reference>
<dbReference type="SUPFAM" id="SSF46785">
    <property type="entry name" value="Winged helix' DNA-binding domain"/>
    <property type="match status" value="1"/>
</dbReference>
<dbReference type="PROSITE" id="PS50995">
    <property type="entry name" value="HTH_MARR_2"/>
    <property type="match status" value="1"/>
</dbReference>
<keyword evidence="3" id="KW-0804">Transcription</keyword>
<dbReference type="STRING" id="348151.IV55_GL000134"/>
<dbReference type="GO" id="GO:0003677">
    <property type="term" value="F:DNA binding"/>
    <property type="evidence" value="ECO:0007669"/>
    <property type="project" value="UniProtKB-KW"/>
</dbReference>
<dbReference type="AlphaFoldDB" id="A0A0R2L693"/>
<dbReference type="PROSITE" id="PS01117">
    <property type="entry name" value="HTH_MARR_1"/>
    <property type="match status" value="1"/>
</dbReference>
<dbReference type="Proteomes" id="UP000051139">
    <property type="component" value="Unassembled WGS sequence"/>
</dbReference>
<feature type="domain" description="HTH marR-type" evidence="4">
    <location>
        <begin position="1"/>
        <end position="136"/>
    </location>
</feature>
<evidence type="ECO:0000256" key="2">
    <source>
        <dbReference type="ARBA" id="ARBA00023125"/>
    </source>
</evidence>
<dbReference type="SMART" id="SM00347">
    <property type="entry name" value="HTH_MARR"/>
    <property type="match status" value="1"/>
</dbReference>
<evidence type="ECO:0000256" key="1">
    <source>
        <dbReference type="ARBA" id="ARBA00023015"/>
    </source>
</evidence>
<protein>
    <recommendedName>
        <fullName evidence="4">HTH marR-type domain-containing protein</fullName>
    </recommendedName>
</protein>
<dbReference type="PRINTS" id="PR00598">
    <property type="entry name" value="HTHMARR"/>
</dbReference>
<dbReference type="InterPro" id="IPR036390">
    <property type="entry name" value="WH_DNA-bd_sf"/>
</dbReference>
<gene>
    <name evidence="5" type="ORF">IV55_GL000134</name>
</gene>
<dbReference type="RefSeq" id="WP_057808609.1">
    <property type="nucleotide sequence ID" value="NZ_BJUD01000045.1"/>
</dbReference>
<evidence type="ECO:0000256" key="3">
    <source>
        <dbReference type="ARBA" id="ARBA00023163"/>
    </source>
</evidence>
<dbReference type="EMBL" id="JQCB01000001">
    <property type="protein sequence ID" value="KRN97211.1"/>
    <property type="molecule type" value="Genomic_DNA"/>
</dbReference>
<evidence type="ECO:0000313" key="6">
    <source>
        <dbReference type="Proteomes" id="UP000051139"/>
    </source>
</evidence>
<dbReference type="Pfam" id="PF01047">
    <property type="entry name" value="MarR"/>
    <property type="match status" value="1"/>
</dbReference>
<accession>A0A0R2L693</accession>
<organism evidence="5 6">
    <name type="scientific">Furfurilactobacillus siliginis</name>
    <dbReference type="NCBI Taxonomy" id="348151"/>
    <lineage>
        <taxon>Bacteria</taxon>
        <taxon>Bacillati</taxon>
        <taxon>Bacillota</taxon>
        <taxon>Bacilli</taxon>
        <taxon>Lactobacillales</taxon>
        <taxon>Lactobacillaceae</taxon>
        <taxon>Furfurilactobacillus</taxon>
    </lineage>
</organism>